<evidence type="ECO:0000313" key="16">
    <source>
        <dbReference type="EMBL" id="KAL2636106.1"/>
    </source>
</evidence>
<evidence type="ECO:0000256" key="10">
    <source>
        <dbReference type="ARBA" id="ARBA00047899"/>
    </source>
</evidence>
<dbReference type="CDD" id="cd14066">
    <property type="entry name" value="STKc_IRAK"/>
    <property type="match status" value="1"/>
</dbReference>
<keyword evidence="9" id="KW-0325">Glycoprotein</keyword>
<keyword evidence="5 14" id="KW-0732">Signal</keyword>
<dbReference type="EMBL" id="JBHFFA010000003">
    <property type="protein sequence ID" value="KAL2636106.1"/>
    <property type="molecule type" value="Genomic_DNA"/>
</dbReference>
<dbReference type="EC" id="2.7.11.1" evidence="2"/>
<comment type="catalytic activity">
    <reaction evidence="11">
        <text>L-seryl-[protein] + ATP = O-phospho-L-seryl-[protein] + ADP + H(+)</text>
        <dbReference type="Rhea" id="RHEA:17989"/>
        <dbReference type="Rhea" id="RHEA-COMP:9863"/>
        <dbReference type="Rhea" id="RHEA-COMP:11604"/>
        <dbReference type="ChEBI" id="CHEBI:15378"/>
        <dbReference type="ChEBI" id="CHEBI:29999"/>
        <dbReference type="ChEBI" id="CHEBI:30616"/>
        <dbReference type="ChEBI" id="CHEBI:83421"/>
        <dbReference type="ChEBI" id="CHEBI:456216"/>
        <dbReference type="EC" id="2.7.11.1"/>
    </reaction>
</comment>
<dbReference type="FunFam" id="3.80.10.10:FF:000041">
    <property type="entry name" value="LRR receptor-like serine/threonine-protein kinase ERECTA"/>
    <property type="match status" value="1"/>
</dbReference>
<dbReference type="InterPro" id="IPR024788">
    <property type="entry name" value="Malectin-like_Carb-bd_dom"/>
</dbReference>
<dbReference type="SUPFAM" id="SSF56112">
    <property type="entry name" value="Protein kinase-like (PK-like)"/>
    <property type="match status" value="1"/>
</dbReference>
<dbReference type="Gene3D" id="3.80.10.10">
    <property type="entry name" value="Ribonuclease Inhibitor"/>
    <property type="match status" value="1"/>
</dbReference>
<feature type="region of interest" description="Disordered" evidence="12">
    <location>
        <begin position="946"/>
        <end position="1016"/>
    </location>
</feature>
<dbReference type="Proteomes" id="UP001605036">
    <property type="component" value="Unassembled WGS sequence"/>
</dbReference>
<feature type="chain" id="PRO_5044845119" description="non-specific serine/threonine protein kinase" evidence="14">
    <location>
        <begin position="28"/>
        <end position="1016"/>
    </location>
</feature>
<keyword evidence="8 13" id="KW-0472">Membrane</keyword>
<dbReference type="SMART" id="SM00220">
    <property type="entry name" value="S_TKc"/>
    <property type="match status" value="1"/>
</dbReference>
<dbReference type="AlphaFoldDB" id="A0ABD1YZA5"/>
<evidence type="ECO:0000256" key="13">
    <source>
        <dbReference type="SAM" id="Phobius"/>
    </source>
</evidence>
<proteinExistence type="predicted"/>
<comment type="catalytic activity">
    <reaction evidence="10">
        <text>L-threonyl-[protein] + ATP = O-phospho-L-threonyl-[protein] + ADP + H(+)</text>
        <dbReference type="Rhea" id="RHEA:46608"/>
        <dbReference type="Rhea" id="RHEA-COMP:11060"/>
        <dbReference type="Rhea" id="RHEA-COMP:11605"/>
        <dbReference type="ChEBI" id="CHEBI:15378"/>
        <dbReference type="ChEBI" id="CHEBI:30013"/>
        <dbReference type="ChEBI" id="CHEBI:30616"/>
        <dbReference type="ChEBI" id="CHEBI:61977"/>
        <dbReference type="ChEBI" id="CHEBI:456216"/>
        <dbReference type="EC" id="2.7.11.1"/>
    </reaction>
</comment>
<evidence type="ECO:0000256" key="12">
    <source>
        <dbReference type="SAM" id="MobiDB-lite"/>
    </source>
</evidence>
<dbReference type="PANTHER" id="PTHR45631:SF68">
    <property type="entry name" value="REPEAT FAMILY PROTEIN, PUTATIVE, EXPRESSED-RELATED"/>
    <property type="match status" value="1"/>
</dbReference>
<dbReference type="PROSITE" id="PS51450">
    <property type="entry name" value="LRR"/>
    <property type="match status" value="1"/>
</dbReference>
<evidence type="ECO:0000256" key="4">
    <source>
        <dbReference type="ARBA" id="ARBA00022692"/>
    </source>
</evidence>
<feature type="compositionally biased region" description="Polar residues" evidence="12">
    <location>
        <begin position="976"/>
        <end position="996"/>
    </location>
</feature>
<name>A0ABD1YZA5_9MARC</name>
<feature type="signal peptide" evidence="14">
    <location>
        <begin position="1"/>
        <end position="27"/>
    </location>
</feature>
<sequence length="1016" mass="111077">MTIIWRPAKHGFWLWMLLISSLNSASAQEPGFLSIDCGATSNSTDAATGIQWTTDEPYISTGINQVVFRTFNSAINHNQLVTLRSFSPDRSKHCYTLPATPNSTYMIRATFVHGGFQPSMDNSFRLSIGSNIVDRLSFVESKIDKVFSIEYVFITDLTSDVIDFCLLPNGGTTAFINTLELRPLGVEMYDVVYGGRYLKKLIRWNVGATDSDPVIRYPDDVYDRVWFTPETNLQIPSAKTSRKISLETMRDNPPLKMFQSACASISLDGWYLSIPALYEPGLTQTFYVNLYFAEVQVVEATDVRSFSILLNGETYYANLTIGTEGRQVHSKALTETSAGATFTFIPVSGATLGPILNGIEYYGSGIWVVNSTDSRDVNALEVIKTSLGLGSWTGDPCFPVPYSWVTCETGSRVTSIKLSNYSLTGTIPTSIADLTALTDLWLNNNQIQGAIPDLRKLTKLKTLHLQNNLMRGAIPSTLATLPLLSQLFLQNNKFSGPIPAGLNRTGMDLLETYRNCTPPEFCRFLLPPPDSPPPGSPVFPSIRVSDGSGTIIGGLVGGVIAAIVIVLCVWCYYRRHENPTTGTSPAVGGNNANQTVGASNASSTRSAAAGAAGAVIGKQAKGFTLHEVEVATHKYKTMIGEGGFGPVYYGRLSDGTEVAVKVNSETSSQGTTEFLNEVSFLSRVHHKNLVSLLGYCEENQQQILIYEYMPKGTLREHLYGGDMKGRISWGQRLDIAVNAAKGLEYLHNDCIPRIIHRDIKSSNILLSNKLLAKVADFGISKHASEGDDTTGGVSTIVRGTIGYLDPEYYVHSRLTHKSDVYSFGVVLLEIMCGRPPNSNTYSDPRQYNLVQWARGQLNSSDLESIIDPSIRGTYNMKSMWKMAELAMGCLEPGGVNRPDMNQVVRALIVALELQGQTTQTYEAPKQVAGGGRANEHPSIFNTEISYSSTQSSVTSTSDHVPSWGNPSAGPPPLLIPQSTFARLPSDTRSTDQSSMSPKPRWLDGTQTRTVKTLNTS</sequence>
<evidence type="ECO:0000256" key="3">
    <source>
        <dbReference type="ARBA" id="ARBA00022614"/>
    </source>
</evidence>
<dbReference type="FunFam" id="3.30.200.20:FF:000394">
    <property type="entry name" value="Leucine-rich repeat receptor-like protein kinase"/>
    <property type="match status" value="1"/>
</dbReference>
<keyword evidence="17" id="KW-1185">Reference proteome</keyword>
<evidence type="ECO:0000313" key="17">
    <source>
        <dbReference type="Proteomes" id="UP001605036"/>
    </source>
</evidence>
<dbReference type="Pfam" id="PF12819">
    <property type="entry name" value="Malectin_like"/>
    <property type="match status" value="1"/>
</dbReference>
<evidence type="ECO:0000256" key="14">
    <source>
        <dbReference type="SAM" id="SignalP"/>
    </source>
</evidence>
<protein>
    <recommendedName>
        <fullName evidence="2">non-specific serine/threonine protein kinase</fullName>
        <ecNumber evidence="2">2.7.11.1</ecNumber>
    </recommendedName>
</protein>
<dbReference type="InterPro" id="IPR001611">
    <property type="entry name" value="Leu-rich_rpt"/>
</dbReference>
<dbReference type="PANTHER" id="PTHR45631">
    <property type="entry name" value="OS07G0107800 PROTEIN-RELATED"/>
    <property type="match status" value="1"/>
</dbReference>
<evidence type="ECO:0000256" key="5">
    <source>
        <dbReference type="ARBA" id="ARBA00022729"/>
    </source>
</evidence>
<feature type="transmembrane region" description="Helical" evidence="13">
    <location>
        <begin position="551"/>
        <end position="573"/>
    </location>
</feature>
<evidence type="ECO:0000256" key="11">
    <source>
        <dbReference type="ARBA" id="ARBA00048679"/>
    </source>
</evidence>
<dbReference type="PROSITE" id="PS50011">
    <property type="entry name" value="PROTEIN_KINASE_DOM"/>
    <property type="match status" value="1"/>
</dbReference>
<feature type="compositionally biased region" description="Polar residues" evidence="12">
    <location>
        <begin position="1004"/>
        <end position="1016"/>
    </location>
</feature>
<evidence type="ECO:0000256" key="2">
    <source>
        <dbReference type="ARBA" id="ARBA00012513"/>
    </source>
</evidence>
<keyword evidence="6" id="KW-0677">Repeat</keyword>
<reference evidence="16 17" key="1">
    <citation type="submission" date="2024-09" db="EMBL/GenBank/DDBJ databases">
        <title>Chromosome-scale assembly of Riccia fluitans.</title>
        <authorList>
            <person name="Paukszto L."/>
            <person name="Sawicki J."/>
            <person name="Karawczyk K."/>
            <person name="Piernik-Szablinska J."/>
            <person name="Szczecinska M."/>
            <person name="Mazdziarz M."/>
        </authorList>
    </citation>
    <scope>NUCLEOTIDE SEQUENCE [LARGE SCALE GENOMIC DNA]</scope>
    <source>
        <strain evidence="16">Rf_01</strain>
        <tissue evidence="16">Aerial parts of the thallus</tissue>
    </source>
</reference>
<feature type="compositionally biased region" description="Low complexity" evidence="12">
    <location>
        <begin position="946"/>
        <end position="957"/>
    </location>
</feature>
<evidence type="ECO:0000259" key="15">
    <source>
        <dbReference type="PROSITE" id="PS50011"/>
    </source>
</evidence>
<comment type="subcellular location">
    <subcellularLocation>
        <location evidence="1">Membrane</location>
        <topology evidence="1">Single-pass membrane protein</topology>
    </subcellularLocation>
</comment>
<dbReference type="InterPro" id="IPR001245">
    <property type="entry name" value="Ser-Thr/Tyr_kinase_cat_dom"/>
</dbReference>
<gene>
    <name evidence="16" type="ORF">R1flu_007585</name>
</gene>
<comment type="caution">
    <text evidence="16">The sequence shown here is derived from an EMBL/GenBank/DDBJ whole genome shotgun (WGS) entry which is preliminary data.</text>
</comment>
<evidence type="ECO:0000256" key="6">
    <source>
        <dbReference type="ARBA" id="ARBA00022737"/>
    </source>
</evidence>
<feature type="domain" description="Protein kinase" evidence="15">
    <location>
        <begin position="633"/>
        <end position="909"/>
    </location>
</feature>
<organism evidence="16 17">
    <name type="scientific">Riccia fluitans</name>
    <dbReference type="NCBI Taxonomy" id="41844"/>
    <lineage>
        <taxon>Eukaryota</taxon>
        <taxon>Viridiplantae</taxon>
        <taxon>Streptophyta</taxon>
        <taxon>Embryophyta</taxon>
        <taxon>Marchantiophyta</taxon>
        <taxon>Marchantiopsida</taxon>
        <taxon>Marchantiidae</taxon>
        <taxon>Marchantiales</taxon>
        <taxon>Ricciaceae</taxon>
        <taxon>Riccia</taxon>
    </lineage>
</organism>
<evidence type="ECO:0000256" key="8">
    <source>
        <dbReference type="ARBA" id="ARBA00023136"/>
    </source>
</evidence>
<dbReference type="Gene3D" id="1.10.510.10">
    <property type="entry name" value="Transferase(Phosphotransferase) domain 1"/>
    <property type="match status" value="1"/>
</dbReference>
<dbReference type="InterPro" id="IPR032675">
    <property type="entry name" value="LRR_dom_sf"/>
</dbReference>
<dbReference type="InterPro" id="IPR008271">
    <property type="entry name" value="Ser/Thr_kinase_AS"/>
</dbReference>
<keyword evidence="4 13" id="KW-0812">Transmembrane</keyword>
<dbReference type="PROSITE" id="PS00108">
    <property type="entry name" value="PROTEIN_KINASE_ST"/>
    <property type="match status" value="1"/>
</dbReference>
<dbReference type="SUPFAM" id="SSF52058">
    <property type="entry name" value="L domain-like"/>
    <property type="match status" value="1"/>
</dbReference>
<evidence type="ECO:0000256" key="7">
    <source>
        <dbReference type="ARBA" id="ARBA00022989"/>
    </source>
</evidence>
<keyword evidence="3" id="KW-0433">Leucine-rich repeat</keyword>
<dbReference type="InterPro" id="IPR000719">
    <property type="entry name" value="Prot_kinase_dom"/>
</dbReference>
<dbReference type="GO" id="GO:0016020">
    <property type="term" value="C:membrane"/>
    <property type="evidence" value="ECO:0007669"/>
    <property type="project" value="UniProtKB-SubCell"/>
</dbReference>
<evidence type="ECO:0000256" key="1">
    <source>
        <dbReference type="ARBA" id="ARBA00004167"/>
    </source>
</evidence>
<evidence type="ECO:0000256" key="9">
    <source>
        <dbReference type="ARBA" id="ARBA00023180"/>
    </source>
</evidence>
<dbReference type="FunFam" id="1.10.510.10:FF:001703">
    <property type="entry name" value="Predicted protein"/>
    <property type="match status" value="1"/>
</dbReference>
<dbReference type="Gene3D" id="3.30.200.20">
    <property type="entry name" value="Phosphorylase Kinase, domain 1"/>
    <property type="match status" value="1"/>
</dbReference>
<accession>A0ABD1YZA5</accession>
<dbReference type="InterPro" id="IPR011009">
    <property type="entry name" value="Kinase-like_dom_sf"/>
</dbReference>
<keyword evidence="7 13" id="KW-1133">Transmembrane helix</keyword>
<dbReference type="Pfam" id="PF07714">
    <property type="entry name" value="PK_Tyr_Ser-Thr"/>
    <property type="match status" value="1"/>
</dbReference>